<evidence type="ECO:0000313" key="6">
    <source>
        <dbReference type="EMBL" id="MBO8449722.1"/>
    </source>
</evidence>
<dbReference type="GO" id="GO:0005524">
    <property type="term" value="F:ATP binding"/>
    <property type="evidence" value="ECO:0007669"/>
    <property type="project" value="UniProtKB-KW"/>
</dbReference>
<evidence type="ECO:0000259" key="4">
    <source>
        <dbReference type="Pfam" id="PF07726"/>
    </source>
</evidence>
<feature type="domain" description="ChlI/MoxR AAA lid" evidence="5">
    <location>
        <begin position="280"/>
        <end position="344"/>
    </location>
</feature>
<dbReference type="InterPro" id="IPR027417">
    <property type="entry name" value="P-loop_NTPase"/>
</dbReference>
<proteinExistence type="inferred from homology"/>
<dbReference type="EMBL" id="JADIMS010000020">
    <property type="protein sequence ID" value="MBO8449722.1"/>
    <property type="molecule type" value="Genomic_DNA"/>
</dbReference>
<keyword evidence="2" id="KW-0067">ATP-binding</keyword>
<dbReference type="Gene3D" id="3.40.50.300">
    <property type="entry name" value="P-loop containing nucleotide triphosphate hydrolases"/>
    <property type="match status" value="1"/>
</dbReference>
<dbReference type="GO" id="GO:0016887">
    <property type="term" value="F:ATP hydrolysis activity"/>
    <property type="evidence" value="ECO:0007669"/>
    <property type="project" value="InterPro"/>
</dbReference>
<dbReference type="Gene3D" id="1.10.8.80">
    <property type="entry name" value="Magnesium chelatase subunit I, C-Terminal domain"/>
    <property type="match status" value="1"/>
</dbReference>
<dbReference type="Pfam" id="PF17863">
    <property type="entry name" value="AAA_lid_2"/>
    <property type="match status" value="1"/>
</dbReference>
<comment type="caution">
    <text evidence="6">The sequence shown here is derived from an EMBL/GenBank/DDBJ whole genome shotgun (WGS) entry which is preliminary data.</text>
</comment>
<dbReference type="InterPro" id="IPR041628">
    <property type="entry name" value="ChlI/MoxR_AAA_lid"/>
</dbReference>
<accession>A0A9D9EM76</accession>
<name>A0A9D9EM76_9SPIR</name>
<evidence type="ECO:0000256" key="2">
    <source>
        <dbReference type="ARBA" id="ARBA00022840"/>
    </source>
</evidence>
<protein>
    <submittedName>
        <fullName evidence="6">MoxR family ATPase</fullName>
    </submittedName>
</protein>
<dbReference type="PIRSF" id="PIRSF002849">
    <property type="entry name" value="AAA_ATPase_chaperone_MoxR_prd"/>
    <property type="match status" value="1"/>
</dbReference>
<comment type="similarity">
    <text evidence="3">Belongs to the MoxR family.</text>
</comment>
<evidence type="ECO:0000259" key="5">
    <source>
        <dbReference type="Pfam" id="PF17863"/>
    </source>
</evidence>
<dbReference type="FunFam" id="3.40.50.300:FF:000640">
    <property type="entry name" value="MoxR family ATPase"/>
    <property type="match status" value="1"/>
</dbReference>
<dbReference type="InterPro" id="IPR050764">
    <property type="entry name" value="CbbQ/NirQ/NorQ/GpvN"/>
</dbReference>
<gene>
    <name evidence="6" type="ORF">IAA96_01295</name>
</gene>
<reference evidence="6" key="1">
    <citation type="submission" date="2020-10" db="EMBL/GenBank/DDBJ databases">
        <authorList>
            <person name="Gilroy R."/>
        </authorList>
    </citation>
    <scope>NUCLEOTIDE SEQUENCE</scope>
    <source>
        <strain evidence="6">B3-4054</strain>
    </source>
</reference>
<dbReference type="AlphaFoldDB" id="A0A9D9EM76"/>
<evidence type="ECO:0000256" key="3">
    <source>
        <dbReference type="ARBA" id="ARBA00061607"/>
    </source>
</evidence>
<evidence type="ECO:0000313" key="7">
    <source>
        <dbReference type="Proteomes" id="UP000823616"/>
    </source>
</evidence>
<dbReference type="InterPro" id="IPR011703">
    <property type="entry name" value="ATPase_AAA-3"/>
</dbReference>
<feature type="domain" description="ATPase AAA-3" evidence="4">
    <location>
        <begin position="52"/>
        <end position="182"/>
    </location>
</feature>
<reference evidence="6" key="2">
    <citation type="journal article" date="2021" name="PeerJ">
        <title>Extensive microbial diversity within the chicken gut microbiome revealed by metagenomics and culture.</title>
        <authorList>
            <person name="Gilroy R."/>
            <person name="Ravi A."/>
            <person name="Getino M."/>
            <person name="Pursley I."/>
            <person name="Horton D.L."/>
            <person name="Alikhan N.F."/>
            <person name="Baker D."/>
            <person name="Gharbi K."/>
            <person name="Hall N."/>
            <person name="Watson M."/>
            <person name="Adriaenssens E.M."/>
            <person name="Foster-Nyarko E."/>
            <person name="Jarju S."/>
            <person name="Secka A."/>
            <person name="Antonio M."/>
            <person name="Oren A."/>
            <person name="Chaudhuri R.R."/>
            <person name="La Ragione R."/>
            <person name="Hildebrand F."/>
            <person name="Pallen M.J."/>
        </authorList>
    </citation>
    <scope>NUCLEOTIDE SEQUENCE</scope>
    <source>
        <strain evidence="6">B3-4054</strain>
    </source>
</reference>
<dbReference type="Proteomes" id="UP000823616">
    <property type="component" value="Unassembled WGS sequence"/>
</dbReference>
<organism evidence="6 7">
    <name type="scientific">Candidatus Avitreponema avistercoris</name>
    <dbReference type="NCBI Taxonomy" id="2840705"/>
    <lineage>
        <taxon>Bacteria</taxon>
        <taxon>Pseudomonadati</taxon>
        <taxon>Spirochaetota</taxon>
        <taxon>Spirochaetia</taxon>
        <taxon>Spirochaetales</taxon>
        <taxon>Candidatus Avitreponema</taxon>
    </lineage>
</organism>
<keyword evidence="1" id="KW-0547">Nucleotide-binding</keyword>
<dbReference type="SUPFAM" id="SSF52540">
    <property type="entry name" value="P-loop containing nucleoside triphosphate hydrolases"/>
    <property type="match status" value="1"/>
</dbReference>
<dbReference type="PANTHER" id="PTHR42759:SF1">
    <property type="entry name" value="MAGNESIUM-CHELATASE SUBUNIT CHLD"/>
    <property type="match status" value="1"/>
</dbReference>
<evidence type="ECO:0000256" key="1">
    <source>
        <dbReference type="ARBA" id="ARBA00022741"/>
    </source>
</evidence>
<dbReference type="PANTHER" id="PTHR42759">
    <property type="entry name" value="MOXR FAMILY PROTEIN"/>
    <property type="match status" value="1"/>
</dbReference>
<dbReference type="Pfam" id="PF07726">
    <property type="entry name" value="AAA_3"/>
    <property type="match status" value="1"/>
</dbReference>
<sequence length="353" mass="37968">MPEKDNRTEDISADVKKSLDLLTVYRTEMARAVVGQKALVDGILAAAVGGGHALLEGVPGVAKTLAVKTFASLFSLGFKRLQFTPDLLPSDLTGTLIYNRQDGSFSVRKGPLFTNIILADEVNRAPAKVQSALLEAMAERQVTIGEDTLPLPSPFLVLATQNPVEHEGTYRLPEAELDRFFLKLVVGYPSPEEERQIVLADAGAAEAETETRKAVFSAADLHFLQTTAASIHCEDALIRYMVALTAATRPVHAERHAPGGWGDAGNGANTGSSRGDYLQYIRLGASPRAAVSLCRYAKIRAMFAGREWVSPEDVKDAAFDVFRHRITLSYEASASGVTAGEVVSMILDAVALP</sequence>